<name>A0ABV0MC53_9HYPH</name>
<dbReference type="InterPro" id="IPR057326">
    <property type="entry name" value="KR_dom"/>
</dbReference>
<dbReference type="InterPro" id="IPR020904">
    <property type="entry name" value="Sc_DH/Rdtase_CS"/>
</dbReference>
<protein>
    <submittedName>
        <fullName evidence="3">SDR family oxidoreductase</fullName>
    </submittedName>
</protein>
<sequence length="259" mass="27379">MMIDYLEKCPDLLKGDVVVVTGAAQGNGAAIAGGLARAGAKVAALDRDAEKLHRMVDAIRVEGGIASAYVLDVTDLEASERFAEEVEKDLGPVSVVINNAGIVRRVLMEEDGFLDSIKDQFAINTLASAQLVKVLIGQLKRTQGRIVNVGSIASFRATTGGMGYGASKGGVRLMTSAMAAELAPFGIRVNGIAPGLMITPMTEPTRNNPETARRYLEHIPLKRFGEADELVGPVLFLASKLSSYVTGVMMPVDGGYLTV</sequence>
<dbReference type="RefSeq" id="WP_280107560.1">
    <property type="nucleotide sequence ID" value="NZ_JBEAAL010000039.1"/>
</dbReference>
<dbReference type="Pfam" id="PF13561">
    <property type="entry name" value="adh_short_C2"/>
    <property type="match status" value="1"/>
</dbReference>
<feature type="domain" description="Ketoreductase" evidence="2">
    <location>
        <begin position="16"/>
        <end position="195"/>
    </location>
</feature>
<dbReference type="InterPro" id="IPR002347">
    <property type="entry name" value="SDR_fam"/>
</dbReference>
<evidence type="ECO:0000256" key="1">
    <source>
        <dbReference type="ARBA" id="ARBA00006484"/>
    </source>
</evidence>
<dbReference type="SUPFAM" id="SSF51735">
    <property type="entry name" value="NAD(P)-binding Rossmann-fold domains"/>
    <property type="match status" value="1"/>
</dbReference>
<dbReference type="Gene3D" id="3.40.50.720">
    <property type="entry name" value="NAD(P)-binding Rossmann-like Domain"/>
    <property type="match status" value="1"/>
</dbReference>
<dbReference type="SMART" id="SM00822">
    <property type="entry name" value="PKS_KR"/>
    <property type="match status" value="1"/>
</dbReference>
<dbReference type="EMBL" id="JBEAAL010000039">
    <property type="protein sequence ID" value="MEQ1409289.1"/>
    <property type="molecule type" value="Genomic_DNA"/>
</dbReference>
<gene>
    <name evidence="3" type="ORF">ABK249_30745</name>
</gene>
<proteinExistence type="inferred from homology"/>
<dbReference type="PANTHER" id="PTHR42760:SF135">
    <property type="entry name" value="BLL7886 PROTEIN"/>
    <property type="match status" value="1"/>
</dbReference>
<evidence type="ECO:0000313" key="3">
    <source>
        <dbReference type="EMBL" id="MEQ1409289.1"/>
    </source>
</evidence>
<evidence type="ECO:0000313" key="4">
    <source>
        <dbReference type="Proteomes" id="UP001496627"/>
    </source>
</evidence>
<evidence type="ECO:0000259" key="2">
    <source>
        <dbReference type="SMART" id="SM00822"/>
    </source>
</evidence>
<organism evidence="3 4">
    <name type="scientific">Neorhizobium phenanthreniclasticum</name>
    <dbReference type="NCBI Taxonomy" id="3157917"/>
    <lineage>
        <taxon>Bacteria</taxon>
        <taxon>Pseudomonadati</taxon>
        <taxon>Pseudomonadota</taxon>
        <taxon>Alphaproteobacteria</taxon>
        <taxon>Hyphomicrobiales</taxon>
        <taxon>Rhizobiaceae</taxon>
        <taxon>Rhizobium/Agrobacterium group</taxon>
        <taxon>Neorhizobium</taxon>
    </lineage>
</organism>
<comment type="similarity">
    <text evidence="1">Belongs to the short-chain dehydrogenases/reductases (SDR) family.</text>
</comment>
<dbReference type="Proteomes" id="UP001496627">
    <property type="component" value="Unassembled WGS sequence"/>
</dbReference>
<dbReference type="PROSITE" id="PS00061">
    <property type="entry name" value="ADH_SHORT"/>
    <property type="match status" value="1"/>
</dbReference>
<dbReference type="PANTHER" id="PTHR42760">
    <property type="entry name" value="SHORT-CHAIN DEHYDROGENASES/REDUCTASES FAMILY MEMBER"/>
    <property type="match status" value="1"/>
</dbReference>
<comment type="caution">
    <text evidence="3">The sequence shown here is derived from an EMBL/GenBank/DDBJ whole genome shotgun (WGS) entry which is preliminary data.</text>
</comment>
<accession>A0ABV0MC53</accession>
<reference evidence="3 4" key="1">
    <citation type="submission" date="2024-05" db="EMBL/GenBank/DDBJ databases">
        <title>Neorhizobium sp. Rsf11, a plant growth promoting and heavy metal resistant PAH-degrader.</title>
        <authorList>
            <person name="Golubev S.N."/>
            <person name="Muratova A.Y."/>
            <person name="Markelova M.I."/>
        </authorList>
    </citation>
    <scope>NUCLEOTIDE SEQUENCE [LARGE SCALE GENOMIC DNA]</scope>
    <source>
        <strain evidence="3 4">Rsf11</strain>
    </source>
</reference>
<dbReference type="InterPro" id="IPR036291">
    <property type="entry name" value="NAD(P)-bd_dom_sf"/>
</dbReference>
<keyword evidence="4" id="KW-1185">Reference proteome</keyword>
<dbReference type="PRINTS" id="PR00080">
    <property type="entry name" value="SDRFAMILY"/>
</dbReference>
<dbReference type="PRINTS" id="PR00081">
    <property type="entry name" value="GDHRDH"/>
</dbReference>